<evidence type="ECO:0000313" key="1">
    <source>
        <dbReference type="EMBL" id="KAH7258734.1"/>
    </source>
</evidence>
<dbReference type="Proteomes" id="UP000736672">
    <property type="component" value="Unassembled WGS sequence"/>
</dbReference>
<dbReference type="OrthoDB" id="5093989at2759"/>
<sequence>MNDTPLLPPGLEAPDGRSLTSRRAYMAAVFPLYGPYSDEMMAAARAKAERIICFALHGYKKTRVTHSYFEYLVDLTIWDNWSTCISVNKLPFPLPECPWAETGPDPNNRSEDCSSIYAQWLESHIGECAPSAAEQQLEPELASASPPLCRCFGCRATSDLLSTSALSDRSSRCLDGHVWRLPLPRTSLRSI</sequence>
<comment type="caution">
    <text evidence="1">The sequence shown here is derived from an EMBL/GenBank/DDBJ whole genome shotgun (WGS) entry which is preliminary data.</text>
</comment>
<dbReference type="AlphaFoldDB" id="A0A9P9KMC8"/>
<keyword evidence="2" id="KW-1185">Reference proteome</keyword>
<evidence type="ECO:0000313" key="2">
    <source>
        <dbReference type="Proteomes" id="UP000736672"/>
    </source>
</evidence>
<organism evidence="1 2">
    <name type="scientific">Fusarium solani</name>
    <name type="common">Filamentous fungus</name>
    <dbReference type="NCBI Taxonomy" id="169388"/>
    <lineage>
        <taxon>Eukaryota</taxon>
        <taxon>Fungi</taxon>
        <taxon>Dikarya</taxon>
        <taxon>Ascomycota</taxon>
        <taxon>Pezizomycotina</taxon>
        <taxon>Sordariomycetes</taxon>
        <taxon>Hypocreomycetidae</taxon>
        <taxon>Hypocreales</taxon>
        <taxon>Nectriaceae</taxon>
        <taxon>Fusarium</taxon>
        <taxon>Fusarium solani species complex</taxon>
    </lineage>
</organism>
<proteinExistence type="predicted"/>
<reference evidence="1" key="1">
    <citation type="journal article" date="2021" name="Nat. Commun.">
        <title>Genetic determinants of endophytism in the Arabidopsis root mycobiome.</title>
        <authorList>
            <person name="Mesny F."/>
            <person name="Miyauchi S."/>
            <person name="Thiergart T."/>
            <person name="Pickel B."/>
            <person name="Atanasova L."/>
            <person name="Karlsson M."/>
            <person name="Huettel B."/>
            <person name="Barry K.W."/>
            <person name="Haridas S."/>
            <person name="Chen C."/>
            <person name="Bauer D."/>
            <person name="Andreopoulos W."/>
            <person name="Pangilinan J."/>
            <person name="LaButti K."/>
            <person name="Riley R."/>
            <person name="Lipzen A."/>
            <person name="Clum A."/>
            <person name="Drula E."/>
            <person name="Henrissat B."/>
            <person name="Kohler A."/>
            <person name="Grigoriev I.V."/>
            <person name="Martin F.M."/>
            <person name="Hacquard S."/>
        </authorList>
    </citation>
    <scope>NUCLEOTIDE SEQUENCE</scope>
    <source>
        <strain evidence="1">FSSC 5 MPI-SDFR-AT-0091</strain>
    </source>
</reference>
<accession>A0A9P9KMC8</accession>
<protein>
    <submittedName>
        <fullName evidence="1">Uncharacterized protein</fullName>
    </submittedName>
</protein>
<dbReference type="EMBL" id="JAGTJS010000009">
    <property type="protein sequence ID" value="KAH7258734.1"/>
    <property type="molecule type" value="Genomic_DNA"/>
</dbReference>
<gene>
    <name evidence="1" type="ORF">B0J15DRAFT_396079</name>
</gene>
<name>A0A9P9KMC8_FUSSL</name>